<dbReference type="Pfam" id="PF13406">
    <property type="entry name" value="SLT_2"/>
    <property type="match status" value="1"/>
</dbReference>
<dbReference type="InterPro" id="IPR031304">
    <property type="entry name" value="SLT_2"/>
</dbReference>
<proteinExistence type="predicted"/>
<feature type="compositionally biased region" description="Pro residues" evidence="1">
    <location>
        <begin position="24"/>
        <end position="35"/>
    </location>
</feature>
<dbReference type="InterPro" id="IPR043426">
    <property type="entry name" value="MltB-like"/>
</dbReference>
<protein>
    <submittedName>
        <fullName evidence="4">Lytic transglycosylase domain-containing protein</fullName>
    </submittedName>
</protein>
<name>A0ABX8SMJ7_9ACTN</name>
<keyword evidence="2" id="KW-0732">Signal</keyword>
<evidence type="ECO:0000256" key="1">
    <source>
        <dbReference type="SAM" id="MobiDB-lite"/>
    </source>
</evidence>
<accession>A0ABX8SMJ7</accession>
<reference evidence="4 5" key="1">
    <citation type="submission" date="2021-07" db="EMBL/GenBank/DDBJ databases">
        <title>complete genome sequencing of Tessaracoccus sp.J1M15.</title>
        <authorList>
            <person name="Bae J.-W."/>
            <person name="Kim D.-y."/>
        </authorList>
    </citation>
    <scope>NUCLEOTIDE SEQUENCE [LARGE SCALE GENOMIC DNA]</scope>
    <source>
        <strain evidence="4 5">J1M15</strain>
    </source>
</reference>
<dbReference type="RefSeq" id="WP_219083528.1">
    <property type="nucleotide sequence ID" value="NZ_CP079216.1"/>
</dbReference>
<feature type="signal peptide" evidence="2">
    <location>
        <begin position="1"/>
        <end position="26"/>
    </location>
</feature>
<organism evidence="4 5">
    <name type="scientific">Tessaracoccus palaemonis</name>
    <dbReference type="NCBI Taxonomy" id="2829499"/>
    <lineage>
        <taxon>Bacteria</taxon>
        <taxon>Bacillati</taxon>
        <taxon>Actinomycetota</taxon>
        <taxon>Actinomycetes</taxon>
        <taxon>Propionibacteriales</taxon>
        <taxon>Propionibacteriaceae</taxon>
        <taxon>Tessaracoccus</taxon>
    </lineage>
</organism>
<feature type="chain" id="PRO_5045187545" evidence="2">
    <location>
        <begin position="27"/>
        <end position="247"/>
    </location>
</feature>
<dbReference type="Proteomes" id="UP000824504">
    <property type="component" value="Chromosome"/>
</dbReference>
<dbReference type="PANTHER" id="PTHR30163:SF8">
    <property type="entry name" value="LYTIC MUREIN TRANSGLYCOSYLASE"/>
    <property type="match status" value="1"/>
</dbReference>
<feature type="region of interest" description="Disordered" evidence="1">
    <location>
        <begin position="23"/>
        <end position="55"/>
    </location>
</feature>
<gene>
    <name evidence="4" type="ORF">KDB89_03745</name>
</gene>
<feature type="domain" description="Transglycosylase SLT" evidence="3">
    <location>
        <begin position="159"/>
        <end position="208"/>
    </location>
</feature>
<dbReference type="PANTHER" id="PTHR30163">
    <property type="entry name" value="MEMBRANE-BOUND LYTIC MUREIN TRANSGLYCOSYLASE B"/>
    <property type="match status" value="1"/>
</dbReference>
<keyword evidence="5" id="KW-1185">Reference proteome</keyword>
<evidence type="ECO:0000259" key="3">
    <source>
        <dbReference type="Pfam" id="PF13406"/>
    </source>
</evidence>
<evidence type="ECO:0000256" key="2">
    <source>
        <dbReference type="SAM" id="SignalP"/>
    </source>
</evidence>
<evidence type="ECO:0000313" key="4">
    <source>
        <dbReference type="EMBL" id="QXT63600.1"/>
    </source>
</evidence>
<evidence type="ECO:0000313" key="5">
    <source>
        <dbReference type="Proteomes" id="UP000824504"/>
    </source>
</evidence>
<dbReference type="EMBL" id="CP079216">
    <property type="protein sequence ID" value="QXT63600.1"/>
    <property type="molecule type" value="Genomic_DNA"/>
</dbReference>
<dbReference type="CDD" id="cd13399">
    <property type="entry name" value="Slt35-like"/>
    <property type="match status" value="1"/>
</dbReference>
<sequence length="247" mass="24959">MTRRRTRSALCVVVVCLAGCQGPEPAPTAQPPGPTASPTAQGTWRASEPGSAAAAPVGVSTRADAAWVASTAVATGIPARAMAAYAGATLEVQAQYPACGLDWATLAGIGWVESHHGTYQGGAIGDDGAQTPPLIGIALDGTSTLTVRDTDEGRLDADTVWDRAVGPMQFIPSTWADHGSDGNGDGVADPQNIDDAALSAGRYLCAGGVDLTNPSDWMGAVASYNPSVSYNNLVAAATDGYRVSAAS</sequence>